<proteinExistence type="predicted"/>
<dbReference type="EMBL" id="FUYC01000009">
    <property type="protein sequence ID" value="SKA86788.1"/>
    <property type="molecule type" value="Genomic_DNA"/>
</dbReference>
<accession>A0A1T4XCD0</accession>
<feature type="region of interest" description="Disordered" evidence="1">
    <location>
        <begin position="1"/>
        <end position="35"/>
    </location>
</feature>
<keyword evidence="3" id="KW-1185">Reference proteome</keyword>
<evidence type="ECO:0000256" key="1">
    <source>
        <dbReference type="SAM" id="MobiDB-lite"/>
    </source>
</evidence>
<reference evidence="2 3" key="1">
    <citation type="submission" date="2017-02" db="EMBL/GenBank/DDBJ databases">
        <authorList>
            <person name="Peterson S.W."/>
        </authorList>
    </citation>
    <scope>NUCLEOTIDE SEQUENCE [LARGE SCALE GENOMIC DNA]</scope>
    <source>
        <strain evidence="2 3">DSM 16080</strain>
    </source>
</reference>
<dbReference type="AlphaFoldDB" id="A0A1T4XCD0"/>
<protein>
    <submittedName>
        <fullName evidence="2">Uncharacterized protein</fullName>
    </submittedName>
</protein>
<name>A0A1T4XCD0_9BACT</name>
<dbReference type="RefSeq" id="WP_078717560.1">
    <property type="nucleotide sequence ID" value="NZ_FUYC01000009.1"/>
</dbReference>
<evidence type="ECO:0000313" key="3">
    <source>
        <dbReference type="Proteomes" id="UP000190027"/>
    </source>
</evidence>
<dbReference type="STRING" id="1121449.SAMN02745704_02005"/>
<sequence>MPSQSNGPHPPYSSGDQRRGTRFRRRHTPGDLVAGRVVRNAGEGMAWVDFEGEALLTNMSPCPAPGTMLTFEVLRTHPEIQLREARGAANTASGLSRQIHDFFAARSAFEARLAQGDHTTGTDQASFLQALPPGATELYARVNDCVRAINDIIREQRSDRLSYPPWLAPHARELELLCTPPDAAWGHAVLGLRTARFGAVQIRAVLRSPQLRCRVYAEHPQGAERLVPLLVVALPRSETSWEVESGRAERLPKRHRGGLPAELLAPIPPHFSL</sequence>
<evidence type="ECO:0000313" key="2">
    <source>
        <dbReference type="EMBL" id="SKA86788.1"/>
    </source>
</evidence>
<dbReference type="OrthoDB" id="5471843at2"/>
<dbReference type="Proteomes" id="UP000190027">
    <property type="component" value="Unassembled WGS sequence"/>
</dbReference>
<organism evidence="2 3">
    <name type="scientific">Paucidesulfovibrio gracilis DSM 16080</name>
    <dbReference type="NCBI Taxonomy" id="1121449"/>
    <lineage>
        <taxon>Bacteria</taxon>
        <taxon>Pseudomonadati</taxon>
        <taxon>Thermodesulfobacteriota</taxon>
        <taxon>Desulfovibrionia</taxon>
        <taxon>Desulfovibrionales</taxon>
        <taxon>Desulfovibrionaceae</taxon>
        <taxon>Paucidesulfovibrio</taxon>
    </lineage>
</organism>
<gene>
    <name evidence="2" type="ORF">SAMN02745704_02005</name>
</gene>